<keyword evidence="4" id="KW-1185">Reference proteome</keyword>
<dbReference type="InterPro" id="IPR014782">
    <property type="entry name" value="Peptidase_M1_dom"/>
</dbReference>
<accession>A0A2H9VL90</accession>
<sequence length="652" mass="74899">MFAYRACFFALLFIVVSQSYAQSKRDSDYDHQELFGPINWPSPGEFRTASGKPSDKYWQNKADYVIRTTLYEGQRDTTINGDVTITYTNNSPDELEYLWLQLDQNLFKPDSRGAAVTPITGDRFDVKGFNRGGYHIASVHITYKGQTYNVTPVITDARMQLRLNKPLGAKGDKIQLKIAYHFSIPEYGADRMGRKKFKQGYVYEIAQWYPRMCVYDDVEGWNTLPYMGLGEFYCDYGDFDYYITAPSEMVVVGSGDLQNASEVLTPLQQKRLAEAKTSDKTIALITEKEVDDPETHPAKGTLTWHFKMENSRDVAWAASKAFIWDAARVNFPSGRKGIAMSAYPKESAGNDAWGRSTEYLKQSMEIYSNKYFEYPWNSAVNVSGVALGMEYPGIIFCLSNYKRGKLWGDVTHEIGHNWFPMIVGSNERKYMWQDEGFNTFINYFASKDFNKGEYFDEGELNAQSILQQYKNSKDPLMTPPEAIGLNDYGQYYVKTALGLKMLRNAVIGSDRFDYAFNQYIKNWALKHPTPYDFFRSMNNAVGEDLNWFWKQWFFTTWKLDQAILSVKYDDEDPANGVLITIINKEKMAMPVELKITQRNGKSETVNLPVNIWQRGGVWTFKYPSKQAIKTIVIDPNGQLPDSDLSNNVWRAD</sequence>
<evidence type="ECO:0000313" key="4">
    <source>
        <dbReference type="Proteomes" id="UP000242687"/>
    </source>
</evidence>
<dbReference type="GO" id="GO:0008237">
    <property type="term" value="F:metallopeptidase activity"/>
    <property type="evidence" value="ECO:0007669"/>
    <property type="project" value="InterPro"/>
</dbReference>
<keyword evidence="1" id="KW-0732">Signal</keyword>
<feature type="chain" id="PRO_5014117917" description="Peptidase M1 membrane alanine aminopeptidase domain-containing protein" evidence="1">
    <location>
        <begin position="22"/>
        <end position="652"/>
    </location>
</feature>
<dbReference type="CDD" id="cd09604">
    <property type="entry name" value="M1_APN_like"/>
    <property type="match status" value="1"/>
</dbReference>
<evidence type="ECO:0000313" key="3">
    <source>
        <dbReference type="EMBL" id="PJJ79107.1"/>
    </source>
</evidence>
<dbReference type="EMBL" id="PGFJ01000002">
    <property type="protein sequence ID" value="PJJ79107.1"/>
    <property type="molecule type" value="Genomic_DNA"/>
</dbReference>
<dbReference type="SUPFAM" id="SSF55486">
    <property type="entry name" value="Metalloproteases ('zincins'), catalytic domain"/>
    <property type="match status" value="1"/>
</dbReference>
<organism evidence="3 4">
    <name type="scientific">Mucilaginibacter auburnensis</name>
    <dbReference type="NCBI Taxonomy" id="1457233"/>
    <lineage>
        <taxon>Bacteria</taxon>
        <taxon>Pseudomonadati</taxon>
        <taxon>Bacteroidota</taxon>
        <taxon>Sphingobacteriia</taxon>
        <taxon>Sphingobacteriales</taxon>
        <taxon>Sphingobacteriaceae</taxon>
        <taxon>Mucilaginibacter</taxon>
    </lineage>
</organism>
<dbReference type="AlphaFoldDB" id="A0A2H9VL90"/>
<gene>
    <name evidence="3" type="ORF">CLV57_2231</name>
</gene>
<comment type="caution">
    <text evidence="3">The sequence shown here is derived from an EMBL/GenBank/DDBJ whole genome shotgun (WGS) entry which is preliminary data.</text>
</comment>
<dbReference type="GO" id="GO:0008270">
    <property type="term" value="F:zinc ion binding"/>
    <property type="evidence" value="ECO:0007669"/>
    <property type="project" value="InterPro"/>
</dbReference>
<name>A0A2H9VL90_9SPHI</name>
<evidence type="ECO:0000259" key="2">
    <source>
        <dbReference type="Pfam" id="PF01433"/>
    </source>
</evidence>
<dbReference type="OrthoDB" id="9814383at2"/>
<dbReference type="Proteomes" id="UP000242687">
    <property type="component" value="Unassembled WGS sequence"/>
</dbReference>
<proteinExistence type="predicted"/>
<dbReference type="RefSeq" id="WP_100341469.1">
    <property type="nucleotide sequence ID" value="NZ_PGFJ01000002.1"/>
</dbReference>
<dbReference type="Pfam" id="PF01433">
    <property type="entry name" value="Peptidase_M1"/>
    <property type="match status" value="1"/>
</dbReference>
<feature type="signal peptide" evidence="1">
    <location>
        <begin position="1"/>
        <end position="21"/>
    </location>
</feature>
<protein>
    <recommendedName>
        <fullName evidence="2">Peptidase M1 membrane alanine aminopeptidase domain-containing protein</fullName>
    </recommendedName>
</protein>
<evidence type="ECO:0000256" key="1">
    <source>
        <dbReference type="SAM" id="SignalP"/>
    </source>
</evidence>
<dbReference type="InterPro" id="IPR027268">
    <property type="entry name" value="Peptidase_M4/M1_CTD_sf"/>
</dbReference>
<feature type="domain" description="Peptidase M1 membrane alanine aminopeptidase" evidence="2">
    <location>
        <begin position="410"/>
        <end position="552"/>
    </location>
</feature>
<reference evidence="3 4" key="1">
    <citation type="submission" date="2017-11" db="EMBL/GenBank/DDBJ databases">
        <title>Genomic Encyclopedia of Archaeal and Bacterial Type Strains, Phase II (KMG-II): From Individual Species to Whole Genera.</title>
        <authorList>
            <person name="Goeker M."/>
        </authorList>
    </citation>
    <scope>NUCLEOTIDE SEQUENCE [LARGE SCALE GENOMIC DNA]</scope>
    <source>
        <strain evidence="3 4">DSM 28175</strain>
    </source>
</reference>
<dbReference type="Gene3D" id="1.10.390.10">
    <property type="entry name" value="Neutral Protease Domain 2"/>
    <property type="match status" value="1"/>
</dbReference>